<feature type="compositionally biased region" description="Acidic residues" evidence="3">
    <location>
        <begin position="21"/>
        <end position="30"/>
    </location>
</feature>
<dbReference type="AlphaFoldDB" id="A0AAQ3WJ66"/>
<evidence type="ECO:0000256" key="2">
    <source>
        <dbReference type="ARBA" id="ARBA00022723"/>
    </source>
</evidence>
<evidence type="ECO:0000259" key="4">
    <source>
        <dbReference type="Pfam" id="PF13359"/>
    </source>
</evidence>
<feature type="domain" description="DDE Tnp4" evidence="4">
    <location>
        <begin position="126"/>
        <end position="222"/>
    </location>
</feature>
<evidence type="ECO:0000313" key="6">
    <source>
        <dbReference type="Proteomes" id="UP001341281"/>
    </source>
</evidence>
<protein>
    <recommendedName>
        <fullName evidence="4">DDE Tnp4 domain-containing protein</fullName>
    </recommendedName>
</protein>
<dbReference type="Proteomes" id="UP001341281">
    <property type="component" value="Chromosome 03"/>
</dbReference>
<proteinExistence type="predicted"/>
<sequence>MTDNPIVPESQASVLPSPIDLDNDFVEDEPHDGGSNLPDDIDEDISPSVPSKSVRKTKSSTAVVMQEHVKRIADNTDTMANKRLGEVTIKQVMELVVACGAPIGSDEHYIATNLFVKREQREMLLTLDTDERKYYVVDAGYPNRPGYLAPYKGERYHTPEWHGGMELRTLREKFNRVHSSIRNVIERCFGVLKMKWQILYNMPPYSMVKQKKIVVATMVLHNFIREHRTQDLNFARFDRDLDYVPIIPERYNKFSTGSDGPTTMPNAPTMDAFRDELATALALSWN</sequence>
<dbReference type="EMBL" id="CP144747">
    <property type="protein sequence ID" value="WVZ63400.1"/>
    <property type="molecule type" value="Genomic_DNA"/>
</dbReference>
<reference evidence="5 6" key="1">
    <citation type="submission" date="2024-02" db="EMBL/GenBank/DDBJ databases">
        <title>High-quality chromosome-scale genome assembly of Pensacola bahiagrass (Paspalum notatum Flugge var. saurae).</title>
        <authorList>
            <person name="Vega J.M."/>
            <person name="Podio M."/>
            <person name="Orjuela J."/>
            <person name="Siena L.A."/>
            <person name="Pessino S.C."/>
            <person name="Combes M.C."/>
            <person name="Mariac C."/>
            <person name="Albertini E."/>
            <person name="Pupilli F."/>
            <person name="Ortiz J.P.A."/>
            <person name="Leblanc O."/>
        </authorList>
    </citation>
    <scope>NUCLEOTIDE SEQUENCE [LARGE SCALE GENOMIC DNA]</scope>
    <source>
        <strain evidence="5">R1</strain>
        <tissue evidence="5">Leaf</tissue>
    </source>
</reference>
<evidence type="ECO:0000256" key="3">
    <source>
        <dbReference type="SAM" id="MobiDB-lite"/>
    </source>
</evidence>
<keyword evidence="2" id="KW-0479">Metal-binding</keyword>
<dbReference type="GO" id="GO:0046872">
    <property type="term" value="F:metal ion binding"/>
    <property type="evidence" value="ECO:0007669"/>
    <property type="project" value="UniProtKB-KW"/>
</dbReference>
<dbReference type="InterPro" id="IPR027806">
    <property type="entry name" value="HARBI1_dom"/>
</dbReference>
<evidence type="ECO:0000313" key="5">
    <source>
        <dbReference type="EMBL" id="WVZ63400.1"/>
    </source>
</evidence>
<organism evidence="5 6">
    <name type="scientific">Paspalum notatum var. saurae</name>
    <dbReference type="NCBI Taxonomy" id="547442"/>
    <lineage>
        <taxon>Eukaryota</taxon>
        <taxon>Viridiplantae</taxon>
        <taxon>Streptophyta</taxon>
        <taxon>Embryophyta</taxon>
        <taxon>Tracheophyta</taxon>
        <taxon>Spermatophyta</taxon>
        <taxon>Magnoliopsida</taxon>
        <taxon>Liliopsida</taxon>
        <taxon>Poales</taxon>
        <taxon>Poaceae</taxon>
        <taxon>PACMAD clade</taxon>
        <taxon>Panicoideae</taxon>
        <taxon>Andropogonodae</taxon>
        <taxon>Paspaleae</taxon>
        <taxon>Paspalinae</taxon>
        <taxon>Paspalum</taxon>
    </lineage>
</organism>
<dbReference type="PANTHER" id="PTHR47851">
    <property type="entry name" value="OS06G0588700 PROTEIN-RELATED"/>
    <property type="match status" value="1"/>
</dbReference>
<accession>A0AAQ3WJ66</accession>
<gene>
    <name evidence="5" type="ORF">U9M48_013035</name>
</gene>
<comment type="cofactor">
    <cofactor evidence="1">
        <name>a divalent metal cation</name>
        <dbReference type="ChEBI" id="CHEBI:60240"/>
    </cofactor>
</comment>
<name>A0AAQ3WJ66_PASNO</name>
<evidence type="ECO:0000256" key="1">
    <source>
        <dbReference type="ARBA" id="ARBA00001968"/>
    </source>
</evidence>
<keyword evidence="6" id="KW-1185">Reference proteome</keyword>
<feature type="region of interest" description="Disordered" evidence="3">
    <location>
        <begin position="1"/>
        <end position="58"/>
    </location>
</feature>
<dbReference type="Pfam" id="PF13359">
    <property type="entry name" value="DDE_Tnp_4"/>
    <property type="match status" value="1"/>
</dbReference>